<comment type="caution">
    <text evidence="5">The sequence shown here is derived from an EMBL/GenBank/DDBJ whole genome shotgun (WGS) entry which is preliminary data.</text>
</comment>
<dbReference type="GO" id="GO:0045892">
    <property type="term" value="P:negative regulation of DNA-templated transcription"/>
    <property type="evidence" value="ECO:0007669"/>
    <property type="project" value="InterPro"/>
</dbReference>
<protein>
    <submittedName>
        <fullName evidence="5">MarR family transcriptional regulator</fullName>
    </submittedName>
</protein>
<dbReference type="AlphaFoldDB" id="A0A917HKR6"/>
<keyword evidence="2" id="KW-0805">Transcription regulation</keyword>
<evidence type="ECO:0000256" key="2">
    <source>
        <dbReference type="ARBA" id="ARBA00023015"/>
    </source>
</evidence>
<evidence type="ECO:0000313" key="6">
    <source>
        <dbReference type="Proteomes" id="UP000647241"/>
    </source>
</evidence>
<dbReference type="Gene3D" id="1.10.4040.10">
    <property type="entry name" value="Penicillinase repressor domain"/>
    <property type="match status" value="1"/>
</dbReference>
<dbReference type="InterPro" id="IPR036390">
    <property type="entry name" value="WH_DNA-bd_sf"/>
</dbReference>
<evidence type="ECO:0000313" key="5">
    <source>
        <dbReference type="EMBL" id="GGG82684.1"/>
    </source>
</evidence>
<dbReference type="Proteomes" id="UP000647241">
    <property type="component" value="Unassembled WGS sequence"/>
</dbReference>
<evidence type="ECO:0000256" key="3">
    <source>
        <dbReference type="ARBA" id="ARBA00023125"/>
    </source>
</evidence>
<dbReference type="InterPro" id="IPR005650">
    <property type="entry name" value="BlaI_family"/>
</dbReference>
<dbReference type="PIRSF" id="PIRSF019455">
    <property type="entry name" value="CopR_AtkY"/>
    <property type="match status" value="1"/>
</dbReference>
<dbReference type="Pfam" id="PF03965">
    <property type="entry name" value="Penicillinase_R"/>
    <property type="match status" value="1"/>
</dbReference>
<keyword evidence="3" id="KW-0238">DNA-binding</keyword>
<dbReference type="Gene3D" id="1.10.10.10">
    <property type="entry name" value="Winged helix-like DNA-binding domain superfamily/Winged helix DNA-binding domain"/>
    <property type="match status" value="1"/>
</dbReference>
<gene>
    <name evidence="5" type="ORF">GCM10011585_27900</name>
</gene>
<dbReference type="EMBL" id="BMGT01000003">
    <property type="protein sequence ID" value="GGG82684.1"/>
    <property type="molecule type" value="Genomic_DNA"/>
</dbReference>
<reference evidence="5" key="1">
    <citation type="journal article" date="2014" name="Int. J. Syst. Evol. Microbiol.">
        <title>Complete genome sequence of Corynebacterium casei LMG S-19264T (=DSM 44701T), isolated from a smear-ripened cheese.</title>
        <authorList>
            <consortium name="US DOE Joint Genome Institute (JGI-PGF)"/>
            <person name="Walter F."/>
            <person name="Albersmeier A."/>
            <person name="Kalinowski J."/>
            <person name="Ruckert C."/>
        </authorList>
    </citation>
    <scope>NUCLEOTIDE SEQUENCE</scope>
    <source>
        <strain evidence="5">CGMCC 1.12997</strain>
    </source>
</reference>
<evidence type="ECO:0000256" key="4">
    <source>
        <dbReference type="ARBA" id="ARBA00023163"/>
    </source>
</evidence>
<accession>A0A917HKR6</accession>
<organism evidence="5 6">
    <name type="scientific">Edaphobacter dinghuensis</name>
    <dbReference type="NCBI Taxonomy" id="1560005"/>
    <lineage>
        <taxon>Bacteria</taxon>
        <taxon>Pseudomonadati</taxon>
        <taxon>Acidobacteriota</taxon>
        <taxon>Terriglobia</taxon>
        <taxon>Terriglobales</taxon>
        <taxon>Acidobacteriaceae</taxon>
        <taxon>Edaphobacter</taxon>
    </lineage>
</organism>
<keyword evidence="4" id="KW-0804">Transcription</keyword>
<evidence type="ECO:0000256" key="1">
    <source>
        <dbReference type="ARBA" id="ARBA00011046"/>
    </source>
</evidence>
<name>A0A917HKR6_9BACT</name>
<proteinExistence type="inferred from homology"/>
<reference evidence="5" key="2">
    <citation type="submission" date="2020-09" db="EMBL/GenBank/DDBJ databases">
        <authorList>
            <person name="Sun Q."/>
            <person name="Zhou Y."/>
        </authorList>
    </citation>
    <scope>NUCLEOTIDE SEQUENCE</scope>
    <source>
        <strain evidence="5">CGMCC 1.12997</strain>
    </source>
</reference>
<dbReference type="SUPFAM" id="SSF46785">
    <property type="entry name" value="Winged helix' DNA-binding domain"/>
    <property type="match status" value="1"/>
</dbReference>
<dbReference type="GO" id="GO:0003677">
    <property type="term" value="F:DNA binding"/>
    <property type="evidence" value="ECO:0007669"/>
    <property type="project" value="UniProtKB-KW"/>
</dbReference>
<comment type="similarity">
    <text evidence="1">Belongs to the BlaI transcriptional regulatory family.</text>
</comment>
<dbReference type="InterPro" id="IPR036388">
    <property type="entry name" value="WH-like_DNA-bd_sf"/>
</dbReference>
<dbReference type="RefSeq" id="WP_188554805.1">
    <property type="nucleotide sequence ID" value="NZ_BMGT01000003.1"/>
</dbReference>
<keyword evidence="6" id="KW-1185">Reference proteome</keyword>
<sequence length="133" mass="14789">MVGRKKGTNALTPLELQIMQVLWSEGAGNVQHVQKGLLPNNELAYNTVQTMLNVLHRKGRVERTLEGRAFVYSPVASRETVLGQAVRDLVERMFGGSSEALVMSLVKSRQVDLERIADLSRKIAAEEKGEKDE</sequence>